<dbReference type="PhylomeDB" id="A0A0G4GJA3"/>
<sequence length="419" mass="47268">MKGVGRGWVKVRVEVPDESGGMEFVMHDGRGSWDNPPTWYGHLNYQVFVTSRPPPALLIVTLMNGTINVERAISAADVPQHLAITIAEYVKSYSQLEALIDAHPTQFTAAVLLPILTRLLPFMVATIFGGLVQVPLYQLTQGGATSAVVEQLTRLLFTLEYGGDWARCRPHLQLLYHLCGKVPLVLRHDYLSVFGSRTAFVGRSEAVRQWKILSRGLTFHSGGQQIRLMSGIKILDSWHYEYRLPSCIASPSPLFPDTFDPADRPTQMDSWTYCTYSSMVAFVLVDWLRRGRQNQNLRRIRWLWCFCPSSAAYRRVNELLMASHNNNGVAQWGPGVTIFDKKREGARHERLVVLGSEAIDEGKMAAIWLARERGDGDDDARKIVIFTTESAPHDRTRVAVMGVLGDDLGDTVWWERVER</sequence>
<dbReference type="InterPro" id="IPR013783">
    <property type="entry name" value="Ig-like_fold"/>
</dbReference>
<gene>
    <name evidence="1" type="ORF">Vbra_22319</name>
</gene>
<dbReference type="VEuPathDB" id="CryptoDB:Vbra_22319"/>
<keyword evidence="2" id="KW-1185">Reference proteome</keyword>
<evidence type="ECO:0000313" key="2">
    <source>
        <dbReference type="Proteomes" id="UP000041254"/>
    </source>
</evidence>
<evidence type="ECO:0000313" key="1">
    <source>
        <dbReference type="EMBL" id="CEM29838.1"/>
    </source>
</evidence>
<proteinExistence type="predicted"/>
<protein>
    <submittedName>
        <fullName evidence="1">Uncharacterized protein</fullName>
    </submittedName>
</protein>
<name>A0A0G4GJA3_VITBC</name>
<dbReference type="Gene3D" id="2.60.40.10">
    <property type="entry name" value="Immunoglobulins"/>
    <property type="match status" value="1"/>
</dbReference>
<reference evidence="1 2" key="1">
    <citation type="submission" date="2014-11" db="EMBL/GenBank/DDBJ databases">
        <authorList>
            <person name="Zhu J."/>
            <person name="Qi W."/>
            <person name="Song R."/>
        </authorList>
    </citation>
    <scope>NUCLEOTIDE SEQUENCE [LARGE SCALE GENOMIC DNA]</scope>
</reference>
<dbReference type="InParanoid" id="A0A0G4GJA3"/>
<dbReference type="Proteomes" id="UP000041254">
    <property type="component" value="Unassembled WGS sequence"/>
</dbReference>
<dbReference type="AlphaFoldDB" id="A0A0G4GJA3"/>
<accession>A0A0G4GJA3</accession>
<dbReference type="EMBL" id="CDMY01000683">
    <property type="protein sequence ID" value="CEM29838.1"/>
    <property type="molecule type" value="Genomic_DNA"/>
</dbReference>
<organism evidence="1 2">
    <name type="scientific">Vitrella brassicaformis (strain CCMP3155)</name>
    <dbReference type="NCBI Taxonomy" id="1169540"/>
    <lineage>
        <taxon>Eukaryota</taxon>
        <taxon>Sar</taxon>
        <taxon>Alveolata</taxon>
        <taxon>Colpodellida</taxon>
        <taxon>Vitrellaceae</taxon>
        <taxon>Vitrella</taxon>
    </lineage>
</organism>